<dbReference type="STRING" id="1230383.A0A1M8A6K1"/>
<gene>
    <name evidence="4" type="ORF">MSYG_2438</name>
</gene>
<dbReference type="PANTHER" id="PTHR46910">
    <property type="entry name" value="TRANSCRIPTION FACTOR PDR1"/>
    <property type="match status" value="1"/>
</dbReference>
<evidence type="ECO:0000313" key="4">
    <source>
        <dbReference type="EMBL" id="SHO78096.1"/>
    </source>
</evidence>
<dbReference type="InterPro" id="IPR050987">
    <property type="entry name" value="AtrR-like"/>
</dbReference>
<dbReference type="EMBL" id="LT671823">
    <property type="protein sequence ID" value="SHO78096.1"/>
    <property type="molecule type" value="Genomic_DNA"/>
</dbReference>
<sequence>MSWQGFPEGTTDLALLENDAGTAMLHSDFLMPSSAASFNTGIPLELLNNTNNNNSSMNDGTNATPLFPKGSVWMSEDLFPTSEPFALPLAFNANDLHRSSSQPANRRRGMATGGWNLGQHSRDTLYAHEFLKAFRARLPNSSEGQAACDYCRKRKIKCDRKKPTCGHCEQSGRVCTSDDILRKRGPPSKRERAIMDNAGIVFRKRNARQSKNQNHQVSNVKNGERNLSPSFALANERFDLAMASLGPNNVLQSNSKPFKNDQWLSDQSLWGSMGTLPTTMPNSEPVNASAPSTDTDASQPVSNLNQPAGAPSSMPLPILPNSDMWTTDNLFPYTAQPMLAMDKSVGTSSDLQSVMPSTTPSSMNAIVDQNFVNLGEGHGTTAFESSTQGNPDLTLLTKPMAISLDKGASNPNLSTPSCAVGDSRHKHVETVRGIITDPKNMFKLAELSTRAIIDYQDARGLNSSLVTTSTSPTSVLLRSAPSDEGNQQDVYCVRVLSSTGELVYRPQQEYVSSLMDLYKKSIGMVEFPGTTRYDAQQIGVTDTFELFPQQQHWQESDFDSLKNQSQTLLKKIPTLTLIRKALKDLSFSLPFLQWSEIESYVSSFTLSSMTVTCSPLQSRQRQSVLLLLCALGSSLVPAVNVTAHAAGAAQAALPWELGLKCFSLARGLLCPMEGILHEEEKTLDFIQCMILMSMFMVRCQDKQSAWSPLAYGDSVASHLLSSVSSPSGTDSGMSHFFVEREMLKRCVWMLFMLEIITRVKKDTVQNQSLWSDYPFKLEQPISLAGLSLPCGPADACVTQETLRRFISQTELCQIMVSVLLLRLHESMPRTEEVNEVVRTLQRELSKWVSNTPCLVRTGASPTTPHLGQSWHPPSVIPLPALYEACSFYLARANV</sequence>
<proteinExistence type="predicted"/>
<protein>
    <submittedName>
        <fullName evidence="4">Similar to S.cerevisiae protein RGT1 (Glucose-responsive transcription factor)</fullName>
    </submittedName>
</protein>
<dbReference type="CDD" id="cd12148">
    <property type="entry name" value="fungal_TF_MHR"/>
    <property type="match status" value="1"/>
</dbReference>
<dbReference type="SMART" id="SM00066">
    <property type="entry name" value="GAL4"/>
    <property type="match status" value="1"/>
</dbReference>
<feature type="domain" description="Zn(2)-C6 fungal-type" evidence="3">
    <location>
        <begin position="147"/>
        <end position="177"/>
    </location>
</feature>
<evidence type="ECO:0000256" key="2">
    <source>
        <dbReference type="SAM" id="MobiDB-lite"/>
    </source>
</evidence>
<dbReference type="CDD" id="cd00067">
    <property type="entry name" value="GAL4"/>
    <property type="match status" value="1"/>
</dbReference>
<dbReference type="Proteomes" id="UP000186303">
    <property type="component" value="Chromosome 3"/>
</dbReference>
<dbReference type="GO" id="GO:0000981">
    <property type="term" value="F:DNA-binding transcription factor activity, RNA polymerase II-specific"/>
    <property type="evidence" value="ECO:0007669"/>
    <property type="project" value="InterPro"/>
</dbReference>
<evidence type="ECO:0000313" key="5">
    <source>
        <dbReference type="Proteomes" id="UP000186303"/>
    </source>
</evidence>
<dbReference type="OMA" id="FIQCMIL"/>
<dbReference type="PROSITE" id="PS00463">
    <property type="entry name" value="ZN2_CY6_FUNGAL_1"/>
    <property type="match status" value="1"/>
</dbReference>
<feature type="region of interest" description="Disordered" evidence="2">
    <location>
        <begin position="275"/>
        <end position="312"/>
    </location>
</feature>
<accession>A0A1M8A6K1</accession>
<evidence type="ECO:0000256" key="1">
    <source>
        <dbReference type="ARBA" id="ARBA00023242"/>
    </source>
</evidence>
<dbReference type="SUPFAM" id="SSF57701">
    <property type="entry name" value="Zn2/Cys6 DNA-binding domain"/>
    <property type="match status" value="1"/>
</dbReference>
<keyword evidence="5" id="KW-1185">Reference proteome</keyword>
<dbReference type="OrthoDB" id="39175at2759"/>
<dbReference type="AlphaFoldDB" id="A0A1M8A6K1"/>
<dbReference type="PANTHER" id="PTHR46910:SF38">
    <property type="entry name" value="ZN(2)-C6 FUNGAL-TYPE DOMAIN-CONTAINING PROTEIN"/>
    <property type="match status" value="1"/>
</dbReference>
<dbReference type="InterPro" id="IPR036864">
    <property type="entry name" value="Zn2-C6_fun-type_DNA-bd_sf"/>
</dbReference>
<reference evidence="5" key="1">
    <citation type="journal article" date="2017" name="Nucleic Acids Res.">
        <title>Proteogenomics produces comprehensive and highly accurate protein-coding gene annotation in a complete genome assembly of Malassezia sympodialis.</title>
        <authorList>
            <person name="Zhu Y."/>
            <person name="Engstroem P.G."/>
            <person name="Tellgren-Roth C."/>
            <person name="Baudo C.D."/>
            <person name="Kennell J.C."/>
            <person name="Sun S."/>
            <person name="Billmyre R.B."/>
            <person name="Schroeder M.S."/>
            <person name="Andersson A."/>
            <person name="Holm T."/>
            <person name="Sigurgeirsson B."/>
            <person name="Wu G."/>
            <person name="Sankaranarayanan S.R."/>
            <person name="Siddharthan R."/>
            <person name="Sanyal K."/>
            <person name="Lundeberg J."/>
            <person name="Nystedt B."/>
            <person name="Boekhout T."/>
            <person name="Dawson T.L. Jr."/>
            <person name="Heitman J."/>
            <person name="Scheynius A."/>
            <person name="Lehtioe J."/>
        </authorList>
    </citation>
    <scope>NUCLEOTIDE SEQUENCE [LARGE SCALE GENOMIC DNA]</scope>
    <source>
        <strain evidence="5">ATCC 42132</strain>
    </source>
</reference>
<dbReference type="Gene3D" id="4.10.240.10">
    <property type="entry name" value="Zn(2)-C6 fungal-type DNA-binding domain"/>
    <property type="match status" value="1"/>
</dbReference>
<name>A0A1M8A6K1_MALS4</name>
<feature type="compositionally biased region" description="Polar residues" evidence="2">
    <location>
        <begin position="275"/>
        <end position="306"/>
    </location>
</feature>
<evidence type="ECO:0000259" key="3">
    <source>
        <dbReference type="PROSITE" id="PS50048"/>
    </source>
</evidence>
<keyword evidence="1" id="KW-0539">Nucleus</keyword>
<organism evidence="4 5">
    <name type="scientific">Malassezia sympodialis (strain ATCC 42132)</name>
    <name type="common">Atopic eczema-associated yeast</name>
    <dbReference type="NCBI Taxonomy" id="1230383"/>
    <lineage>
        <taxon>Eukaryota</taxon>
        <taxon>Fungi</taxon>
        <taxon>Dikarya</taxon>
        <taxon>Basidiomycota</taxon>
        <taxon>Ustilaginomycotina</taxon>
        <taxon>Malasseziomycetes</taxon>
        <taxon>Malasseziales</taxon>
        <taxon>Malasseziaceae</taxon>
        <taxon>Malassezia</taxon>
    </lineage>
</organism>
<dbReference type="PROSITE" id="PS50048">
    <property type="entry name" value="ZN2_CY6_FUNGAL_2"/>
    <property type="match status" value="1"/>
</dbReference>
<dbReference type="Pfam" id="PF00172">
    <property type="entry name" value="Zn_clus"/>
    <property type="match status" value="1"/>
</dbReference>
<dbReference type="VEuPathDB" id="FungiDB:MSYG_2438"/>
<dbReference type="GO" id="GO:0008270">
    <property type="term" value="F:zinc ion binding"/>
    <property type="evidence" value="ECO:0007669"/>
    <property type="project" value="InterPro"/>
</dbReference>
<dbReference type="InterPro" id="IPR001138">
    <property type="entry name" value="Zn2Cys6_DnaBD"/>
</dbReference>